<comment type="catalytic activity">
    <reaction evidence="5">
        <text>molybdopterin + ATP + H(+) = adenylyl-molybdopterin + diphosphate</text>
        <dbReference type="Rhea" id="RHEA:31331"/>
        <dbReference type="ChEBI" id="CHEBI:15378"/>
        <dbReference type="ChEBI" id="CHEBI:30616"/>
        <dbReference type="ChEBI" id="CHEBI:33019"/>
        <dbReference type="ChEBI" id="CHEBI:58698"/>
        <dbReference type="ChEBI" id="CHEBI:62727"/>
    </reaction>
</comment>
<dbReference type="SUPFAM" id="SSF53218">
    <property type="entry name" value="Molybdenum cofactor biosynthesis proteins"/>
    <property type="match status" value="1"/>
</dbReference>
<dbReference type="InterPro" id="IPR038987">
    <property type="entry name" value="MoeA-like"/>
</dbReference>
<keyword evidence="5" id="KW-0460">Magnesium</keyword>
<dbReference type="InterPro" id="IPR001453">
    <property type="entry name" value="MoaB/Mog_dom"/>
</dbReference>
<dbReference type="Gene3D" id="3.90.105.10">
    <property type="entry name" value="Molybdopterin biosynthesis moea protein, domain 2"/>
    <property type="match status" value="1"/>
</dbReference>
<evidence type="ECO:0000256" key="1">
    <source>
        <dbReference type="ARBA" id="ARBA00005046"/>
    </source>
</evidence>
<dbReference type="UniPathway" id="UPA00344"/>
<reference evidence="7 9" key="2">
    <citation type="submission" date="2018-11" db="EMBL/GenBank/DDBJ databases">
        <authorList>
            <consortium name="Pathogen Informatics"/>
        </authorList>
    </citation>
    <scope>NUCLEOTIDE SEQUENCE [LARGE SCALE GENOMIC DNA]</scope>
</reference>
<dbReference type="GO" id="GO:0072579">
    <property type="term" value="P:glycine receptor clustering"/>
    <property type="evidence" value="ECO:0007669"/>
    <property type="project" value="TreeGrafter"/>
</dbReference>
<evidence type="ECO:0000313" key="7">
    <source>
        <dbReference type="EMBL" id="VDN54099.1"/>
    </source>
</evidence>
<dbReference type="GO" id="GO:0099634">
    <property type="term" value="C:postsynaptic specialization membrane"/>
    <property type="evidence" value="ECO:0007669"/>
    <property type="project" value="GOC"/>
</dbReference>
<dbReference type="WBParaSite" id="DME_0001065101-mRNA-1">
    <property type="protein sequence ID" value="DME_0001065101-mRNA-1"/>
    <property type="gene ID" value="DME_0001065101"/>
</dbReference>
<dbReference type="PANTHER" id="PTHR10192:SF5">
    <property type="entry name" value="GEPHYRIN"/>
    <property type="match status" value="1"/>
</dbReference>
<dbReference type="InterPro" id="IPR036135">
    <property type="entry name" value="MoeA_linker/N_sf"/>
</dbReference>
<keyword evidence="5" id="KW-0808">Transferase</keyword>
<evidence type="ECO:0000256" key="5">
    <source>
        <dbReference type="RuleBase" id="RU365090"/>
    </source>
</evidence>
<dbReference type="GO" id="GO:0007529">
    <property type="term" value="P:establishment of synaptic specificity at neuromuscular junction"/>
    <property type="evidence" value="ECO:0007669"/>
    <property type="project" value="TreeGrafter"/>
</dbReference>
<sequence>MSAKIYQHNEETFILNKRWNLRESPWPAISVESALAIIDEQKMRTQIKIVTIQEIREGDIIAEKITAARAYPSFRTSVKDGYAVIASDGCGIRMISDSLEAGVNTDLRLREGYVCRVNTGSAIPYGADAVVPVEQTELCGKSADGKLLVKIMVEAKIGQEIREIGSDVAEGETMLESGTQITAAEFGILIASERRLFKIYRRPKIVVMSTGDEIVDYKIICCTQGYVRDTNRPQLISLFKSVPESRKDSITIYIGFYREEVLIDCLGQAFAIADIVVTSGGVSMGTKDLLKDVVLEHFKFKIHFGRVFMKPGLPTTFASGIIDGRSKILFALPGNPLSAWVTSHVFVVPTLKKIVGSSNYNFPVIAAKVIINLLKYRNFINPVRRSERSR</sequence>
<protein>
    <submittedName>
        <fullName evidence="10">MoCF_biosynth domain-containing protein</fullName>
    </submittedName>
</protein>
<accession>A0A0N4URH0</accession>
<dbReference type="CDD" id="cd00887">
    <property type="entry name" value="MoeA"/>
    <property type="match status" value="1"/>
</dbReference>
<dbReference type="EMBL" id="UYYG01000271">
    <property type="protein sequence ID" value="VDN54099.1"/>
    <property type="molecule type" value="Genomic_DNA"/>
</dbReference>
<dbReference type="PROSITE" id="PS01079">
    <property type="entry name" value="MOCF_BIOSYNTHESIS_2"/>
    <property type="match status" value="1"/>
</dbReference>
<reference evidence="10" key="1">
    <citation type="submission" date="2017-02" db="UniProtKB">
        <authorList>
            <consortium name="WormBaseParasite"/>
        </authorList>
    </citation>
    <scope>IDENTIFICATION</scope>
</reference>
<name>A0A0N4URH0_DRAME</name>
<keyword evidence="9" id="KW-1185">Reference proteome</keyword>
<dbReference type="Gene3D" id="3.40.980.10">
    <property type="entry name" value="MoaB/Mog-like domain"/>
    <property type="match status" value="1"/>
</dbReference>
<comment type="similarity">
    <text evidence="5">Belongs to the MoeA family.</text>
</comment>
<dbReference type="GO" id="GO:0061599">
    <property type="term" value="F:molybdopterin molybdotransferase activity"/>
    <property type="evidence" value="ECO:0007669"/>
    <property type="project" value="UniProtKB-UniRule"/>
</dbReference>
<dbReference type="Pfam" id="PF00994">
    <property type="entry name" value="MoCF_biosynth"/>
    <property type="match status" value="1"/>
</dbReference>
<dbReference type="GO" id="GO:0061598">
    <property type="term" value="F:molybdopterin adenylyltransferase activity"/>
    <property type="evidence" value="ECO:0007669"/>
    <property type="project" value="UniProtKB-UniRule"/>
</dbReference>
<dbReference type="Proteomes" id="UP000038040">
    <property type="component" value="Unplaced"/>
</dbReference>
<evidence type="ECO:0000313" key="8">
    <source>
        <dbReference type="Proteomes" id="UP000038040"/>
    </source>
</evidence>
<dbReference type="OrthoDB" id="4349954at2759"/>
<feature type="domain" description="MoaB/Mog" evidence="6">
    <location>
        <begin position="206"/>
        <end position="353"/>
    </location>
</feature>
<comment type="similarity">
    <text evidence="2">In the N-terminal section; belongs to the MoaB/Mog family.</text>
</comment>
<dbReference type="InterPro" id="IPR008284">
    <property type="entry name" value="MoCF_biosynth_CS"/>
</dbReference>
<keyword evidence="4 5" id="KW-0501">Molybdenum cofactor biosynthesis</keyword>
<dbReference type="SUPFAM" id="SSF63882">
    <property type="entry name" value="MoeA N-terminal region -like"/>
    <property type="match status" value="1"/>
</dbReference>
<evidence type="ECO:0000256" key="2">
    <source>
        <dbReference type="ARBA" id="ARBA00007589"/>
    </source>
</evidence>
<dbReference type="GO" id="GO:0097112">
    <property type="term" value="P:gamma-aminobutyric acid receptor clustering"/>
    <property type="evidence" value="ECO:0007669"/>
    <property type="project" value="TreeGrafter"/>
</dbReference>
<evidence type="ECO:0000313" key="9">
    <source>
        <dbReference type="Proteomes" id="UP000274756"/>
    </source>
</evidence>
<comment type="catalytic activity">
    <reaction evidence="5">
        <text>adenylyl-molybdopterin + molybdate = Mo-molybdopterin + AMP + H(+)</text>
        <dbReference type="Rhea" id="RHEA:35047"/>
        <dbReference type="ChEBI" id="CHEBI:15378"/>
        <dbReference type="ChEBI" id="CHEBI:36264"/>
        <dbReference type="ChEBI" id="CHEBI:62727"/>
        <dbReference type="ChEBI" id="CHEBI:71302"/>
        <dbReference type="ChEBI" id="CHEBI:456215"/>
    </reaction>
</comment>
<dbReference type="AlphaFoldDB" id="A0A0N4URH0"/>
<dbReference type="SMART" id="SM00852">
    <property type="entry name" value="MoCF_biosynth"/>
    <property type="match status" value="1"/>
</dbReference>
<dbReference type="GO" id="GO:0005829">
    <property type="term" value="C:cytosol"/>
    <property type="evidence" value="ECO:0007669"/>
    <property type="project" value="TreeGrafter"/>
</dbReference>
<evidence type="ECO:0000256" key="4">
    <source>
        <dbReference type="ARBA" id="ARBA00023150"/>
    </source>
</evidence>
<evidence type="ECO:0000259" key="6">
    <source>
        <dbReference type="SMART" id="SM00852"/>
    </source>
</evidence>
<keyword evidence="5" id="KW-0479">Metal-binding</keyword>
<dbReference type="FunFam" id="3.40.980.10:FF:000001">
    <property type="entry name" value="Molybdopterin molybdenumtransferase"/>
    <property type="match status" value="1"/>
</dbReference>
<keyword evidence="5" id="KW-0500">Molybdenum</keyword>
<comment type="cofactor">
    <cofactor evidence="5">
        <name>Mg(2+)</name>
        <dbReference type="ChEBI" id="CHEBI:18420"/>
    </cofactor>
</comment>
<comment type="similarity">
    <text evidence="3">In the C-terminal section; belongs to the MoeA family.</text>
</comment>
<gene>
    <name evidence="7" type="ORF">DME_LOCUS4072</name>
</gene>
<evidence type="ECO:0000256" key="3">
    <source>
        <dbReference type="ARBA" id="ARBA00008339"/>
    </source>
</evidence>
<dbReference type="GO" id="GO:0030425">
    <property type="term" value="C:dendrite"/>
    <property type="evidence" value="ECO:0007669"/>
    <property type="project" value="TreeGrafter"/>
</dbReference>
<dbReference type="InterPro" id="IPR005110">
    <property type="entry name" value="MoeA_linker/N"/>
</dbReference>
<dbReference type="GO" id="GO:0005524">
    <property type="term" value="F:ATP binding"/>
    <property type="evidence" value="ECO:0007669"/>
    <property type="project" value="UniProtKB-UniRule"/>
</dbReference>
<dbReference type="GO" id="GO:0006777">
    <property type="term" value="P:Mo-molybdopterin cofactor biosynthetic process"/>
    <property type="evidence" value="ECO:0007669"/>
    <property type="project" value="UniProtKB-UniRule"/>
</dbReference>
<dbReference type="Pfam" id="PF03453">
    <property type="entry name" value="MoeA_N"/>
    <property type="match status" value="1"/>
</dbReference>
<dbReference type="STRING" id="318479.A0A0N4URH0"/>
<dbReference type="InterPro" id="IPR036425">
    <property type="entry name" value="MoaB/Mog-like_dom_sf"/>
</dbReference>
<dbReference type="FunFam" id="2.170.190.11:FF:000001">
    <property type="entry name" value="Molybdopterin molybdenumtransferase"/>
    <property type="match status" value="1"/>
</dbReference>
<organism evidence="8 10">
    <name type="scientific">Dracunculus medinensis</name>
    <name type="common">Guinea worm</name>
    <dbReference type="NCBI Taxonomy" id="318479"/>
    <lineage>
        <taxon>Eukaryota</taxon>
        <taxon>Metazoa</taxon>
        <taxon>Ecdysozoa</taxon>
        <taxon>Nematoda</taxon>
        <taxon>Chromadorea</taxon>
        <taxon>Rhabditida</taxon>
        <taxon>Spirurina</taxon>
        <taxon>Dracunculoidea</taxon>
        <taxon>Dracunculidae</taxon>
        <taxon>Dracunculus</taxon>
    </lineage>
</organism>
<dbReference type="Gene3D" id="2.170.190.11">
    <property type="entry name" value="Molybdopterin biosynthesis moea protein, domain 3"/>
    <property type="match status" value="1"/>
</dbReference>
<evidence type="ECO:0000313" key="10">
    <source>
        <dbReference type="WBParaSite" id="DME_0001065101-mRNA-1"/>
    </source>
</evidence>
<dbReference type="PANTHER" id="PTHR10192">
    <property type="entry name" value="MOLYBDOPTERIN BIOSYNTHESIS PROTEIN"/>
    <property type="match status" value="1"/>
</dbReference>
<comment type="function">
    <text evidence="5">Catalyzes two steps in the biosynthesis of the molybdenum cofactor. In the first step, molybdopterin is adenylated. Subsequently, molybdate is inserted into adenylated molybdopterin and AMP is released.</text>
</comment>
<dbReference type="Proteomes" id="UP000274756">
    <property type="component" value="Unassembled WGS sequence"/>
</dbReference>
<dbReference type="GO" id="GO:0046872">
    <property type="term" value="F:metal ion binding"/>
    <property type="evidence" value="ECO:0007669"/>
    <property type="project" value="UniProtKB-UniRule"/>
</dbReference>
<proteinExistence type="inferred from homology"/>
<comment type="pathway">
    <text evidence="1 5">Cofactor biosynthesis; molybdopterin biosynthesis.</text>
</comment>
<dbReference type="GO" id="GO:0098970">
    <property type="term" value="P:postsynaptic neurotransmitter receptor diffusion trapping"/>
    <property type="evidence" value="ECO:0007669"/>
    <property type="project" value="TreeGrafter"/>
</dbReference>